<name>A0ABT1HJK2_9NOCA</name>
<evidence type="ECO:0000259" key="2">
    <source>
        <dbReference type="Pfam" id="PF01738"/>
    </source>
</evidence>
<feature type="domain" description="Dienelactone hydrolase" evidence="2">
    <location>
        <begin position="14"/>
        <end position="230"/>
    </location>
</feature>
<reference evidence="3 4" key="1">
    <citation type="submission" date="2022-06" db="EMBL/GenBank/DDBJ databases">
        <title>Genomic Encyclopedia of Archaeal and Bacterial Type Strains, Phase II (KMG-II): from individual species to whole genera.</title>
        <authorList>
            <person name="Goeker M."/>
        </authorList>
    </citation>
    <scope>NUCLEOTIDE SEQUENCE [LARGE SCALE GENOMIC DNA]</scope>
    <source>
        <strain evidence="3 4">DSM 44693</strain>
    </source>
</reference>
<dbReference type="Proteomes" id="UP001206895">
    <property type="component" value="Unassembled WGS sequence"/>
</dbReference>
<dbReference type="EMBL" id="JAMTCJ010000004">
    <property type="protein sequence ID" value="MCP2178094.1"/>
    <property type="molecule type" value="Genomic_DNA"/>
</dbReference>
<evidence type="ECO:0000313" key="3">
    <source>
        <dbReference type="EMBL" id="MCP2178094.1"/>
    </source>
</evidence>
<accession>A0ABT1HJK2</accession>
<protein>
    <submittedName>
        <fullName evidence="3">Carboxymethylenebutenolidase</fullName>
    </submittedName>
</protein>
<organism evidence="3 4">
    <name type="scientific">Williamsia maris</name>
    <dbReference type="NCBI Taxonomy" id="72806"/>
    <lineage>
        <taxon>Bacteria</taxon>
        <taxon>Bacillati</taxon>
        <taxon>Actinomycetota</taxon>
        <taxon>Actinomycetes</taxon>
        <taxon>Mycobacteriales</taxon>
        <taxon>Nocardiaceae</taxon>
        <taxon>Williamsia</taxon>
    </lineage>
</organism>
<dbReference type="Pfam" id="PF01738">
    <property type="entry name" value="DLH"/>
    <property type="match status" value="1"/>
</dbReference>
<dbReference type="SUPFAM" id="SSF53474">
    <property type="entry name" value="alpha/beta-Hydrolases"/>
    <property type="match status" value="1"/>
</dbReference>
<evidence type="ECO:0000256" key="1">
    <source>
        <dbReference type="SAM" id="MobiDB-lite"/>
    </source>
</evidence>
<feature type="compositionally biased region" description="Polar residues" evidence="1">
    <location>
        <begin position="1"/>
        <end position="18"/>
    </location>
</feature>
<dbReference type="RefSeq" id="WP_253663612.1">
    <property type="nucleotide sequence ID" value="NZ_BAAAJQ010000003.1"/>
</dbReference>
<feature type="region of interest" description="Disordered" evidence="1">
    <location>
        <begin position="1"/>
        <end position="20"/>
    </location>
</feature>
<evidence type="ECO:0000313" key="4">
    <source>
        <dbReference type="Proteomes" id="UP001206895"/>
    </source>
</evidence>
<dbReference type="InterPro" id="IPR002925">
    <property type="entry name" value="Dienelactn_hydro"/>
</dbReference>
<dbReference type="PANTHER" id="PTHR46623:SF6">
    <property type="entry name" value="ALPHA_BETA-HYDROLASES SUPERFAMILY PROTEIN"/>
    <property type="match status" value="1"/>
</dbReference>
<sequence length="235" mass="24861">MDNQITLATPQGPIQGTVATPDGTGPWPGVVIVHDIVAARRGGMPEIIDRVANAGYLVIAPDLYSRGGPLRCVTRVVTEMRRGYGRSYDDLASARSYLVSHPQCSGATGIIGFCMGGGFALAMASNGFDASAPFYPSLPPSAYGDISGGACPVVASFGRRDPLLRGAGPRLRDALGDRGVVHDIKTYPDSGHAFANPHPAAPLLRVLGFGHNPTDTEDAWNRVFTFFDKHLNTRA</sequence>
<dbReference type="InterPro" id="IPR029058">
    <property type="entry name" value="AB_hydrolase_fold"/>
</dbReference>
<keyword evidence="4" id="KW-1185">Reference proteome</keyword>
<proteinExistence type="predicted"/>
<comment type="caution">
    <text evidence="3">The sequence shown here is derived from an EMBL/GenBank/DDBJ whole genome shotgun (WGS) entry which is preliminary data.</text>
</comment>
<dbReference type="PANTHER" id="PTHR46623">
    <property type="entry name" value="CARBOXYMETHYLENEBUTENOLIDASE-RELATED"/>
    <property type="match status" value="1"/>
</dbReference>
<gene>
    <name evidence="3" type="ORF">LX13_003935</name>
</gene>
<dbReference type="InterPro" id="IPR051049">
    <property type="entry name" value="Dienelactone_hydrolase-like"/>
</dbReference>
<dbReference type="Gene3D" id="3.40.50.1820">
    <property type="entry name" value="alpha/beta hydrolase"/>
    <property type="match status" value="1"/>
</dbReference>